<feature type="region of interest" description="Disordered" evidence="1">
    <location>
        <begin position="75"/>
        <end position="122"/>
    </location>
</feature>
<gene>
    <name evidence="3" type="primary">AVEN_91475_1</name>
    <name evidence="3" type="ORF">NPIL_389201</name>
</gene>
<evidence type="ECO:0000313" key="4">
    <source>
        <dbReference type="Proteomes" id="UP000887013"/>
    </source>
</evidence>
<name>A0A8X6QXE3_NEPPI</name>
<accession>A0A8X6QXE3</accession>
<proteinExistence type="predicted"/>
<evidence type="ECO:0000313" key="3">
    <source>
        <dbReference type="EMBL" id="GFU41872.1"/>
    </source>
</evidence>
<dbReference type="EMBL" id="BMAW01035937">
    <property type="protein sequence ID" value="GFU41872.1"/>
    <property type="molecule type" value="Genomic_DNA"/>
</dbReference>
<dbReference type="AlphaFoldDB" id="A0A8X6QXE3"/>
<keyword evidence="2" id="KW-0472">Membrane</keyword>
<dbReference type="Proteomes" id="UP000887013">
    <property type="component" value="Unassembled WGS sequence"/>
</dbReference>
<sequence length="267" mass="29686">MCDGTFIQNIARDICSDIKDADCDKYVTFNFDFHTFTSSLPESFCTMELHIKCFILLDILVIVLASDEISKNSSIQTTEVHGTERKNDSPYLPLSPQNPRAIGANKDDSTQDSWPSSYKNKPQSAGDYPIFNEYSGNSQLNHLQNFPSNSPPFKGYPFPIPSWVSPDQMMQMTAAIKNMSDATKTEVNGLFSKLITDPIIAAVAFIPLSIVAAAIVPVLMNYMTGNAAPPMVLTTANNRGFRSFHESRNLEEIMENLTRLAQAMDSY</sequence>
<organism evidence="3 4">
    <name type="scientific">Nephila pilipes</name>
    <name type="common">Giant wood spider</name>
    <name type="synonym">Nephila maculata</name>
    <dbReference type="NCBI Taxonomy" id="299642"/>
    <lineage>
        <taxon>Eukaryota</taxon>
        <taxon>Metazoa</taxon>
        <taxon>Ecdysozoa</taxon>
        <taxon>Arthropoda</taxon>
        <taxon>Chelicerata</taxon>
        <taxon>Arachnida</taxon>
        <taxon>Araneae</taxon>
        <taxon>Araneomorphae</taxon>
        <taxon>Entelegynae</taxon>
        <taxon>Araneoidea</taxon>
        <taxon>Nephilidae</taxon>
        <taxon>Nephila</taxon>
    </lineage>
</organism>
<comment type="caution">
    <text evidence="3">The sequence shown here is derived from an EMBL/GenBank/DDBJ whole genome shotgun (WGS) entry which is preliminary data.</text>
</comment>
<reference evidence="3" key="1">
    <citation type="submission" date="2020-08" db="EMBL/GenBank/DDBJ databases">
        <title>Multicomponent nature underlies the extraordinary mechanical properties of spider dragline silk.</title>
        <authorList>
            <person name="Kono N."/>
            <person name="Nakamura H."/>
            <person name="Mori M."/>
            <person name="Yoshida Y."/>
            <person name="Ohtoshi R."/>
            <person name="Malay A.D."/>
            <person name="Moran D.A.P."/>
            <person name="Tomita M."/>
            <person name="Numata K."/>
            <person name="Arakawa K."/>
        </authorList>
    </citation>
    <scope>NUCLEOTIDE SEQUENCE</scope>
</reference>
<evidence type="ECO:0000256" key="2">
    <source>
        <dbReference type="SAM" id="Phobius"/>
    </source>
</evidence>
<keyword evidence="2" id="KW-1133">Transmembrane helix</keyword>
<keyword evidence="2" id="KW-0812">Transmembrane</keyword>
<keyword evidence="4" id="KW-1185">Reference proteome</keyword>
<feature type="transmembrane region" description="Helical" evidence="2">
    <location>
        <begin position="199"/>
        <end position="220"/>
    </location>
</feature>
<feature type="compositionally biased region" description="Polar residues" evidence="1">
    <location>
        <begin position="111"/>
        <end position="122"/>
    </location>
</feature>
<evidence type="ECO:0000256" key="1">
    <source>
        <dbReference type="SAM" id="MobiDB-lite"/>
    </source>
</evidence>
<protein>
    <submittedName>
        <fullName evidence="3">Uncharacterized protein</fullName>
    </submittedName>
</protein>